<dbReference type="Pfam" id="PF26340">
    <property type="entry name" value="DNA-SBD_ScoMcrA"/>
    <property type="match status" value="1"/>
</dbReference>
<dbReference type="InterPro" id="IPR058813">
    <property type="entry name" value="DNA-SBD_ScoMcrA"/>
</dbReference>
<comment type="caution">
    <text evidence="3">The sequence shown here is derived from an EMBL/GenBank/DDBJ whole genome shotgun (WGS) entry which is preliminary data.</text>
</comment>
<dbReference type="Proteomes" id="UP000092382">
    <property type="component" value="Unassembled WGS sequence"/>
</dbReference>
<name>A0A1B7VWG6_APHFL</name>
<dbReference type="Pfam" id="PF13391">
    <property type="entry name" value="HNH_2"/>
    <property type="match status" value="1"/>
</dbReference>
<dbReference type="STRING" id="1803587.GCA_001593825_03038"/>
<proteinExistence type="predicted"/>
<evidence type="ECO:0000313" key="4">
    <source>
        <dbReference type="Proteomes" id="UP000092382"/>
    </source>
</evidence>
<keyword evidence="3" id="KW-0255">Endonuclease</keyword>
<evidence type="ECO:0000259" key="2">
    <source>
        <dbReference type="Pfam" id="PF26340"/>
    </source>
</evidence>
<keyword evidence="3" id="KW-0540">Nuclease</keyword>
<accession>A0A1B7VWG6</accession>
<evidence type="ECO:0000259" key="1">
    <source>
        <dbReference type="Pfam" id="PF13391"/>
    </source>
</evidence>
<dbReference type="PATRIC" id="fig|1710894.3.peg.4322"/>
<gene>
    <name evidence="3" type="ORF">AN481_11110</name>
</gene>
<dbReference type="PIRSF" id="PIRSF030850">
    <property type="entry name" value="UCP030850"/>
    <property type="match status" value="1"/>
</dbReference>
<dbReference type="EMBL" id="LJOY01000033">
    <property type="protein sequence ID" value="OBQ25256.1"/>
    <property type="molecule type" value="Genomic_DNA"/>
</dbReference>
<dbReference type="GO" id="GO:0004519">
    <property type="term" value="F:endonuclease activity"/>
    <property type="evidence" value="ECO:0007669"/>
    <property type="project" value="UniProtKB-KW"/>
</dbReference>
<organism evidence="3 4">
    <name type="scientific">Aphanizomenon flos-aquae LD13</name>
    <dbReference type="NCBI Taxonomy" id="1710894"/>
    <lineage>
        <taxon>Bacteria</taxon>
        <taxon>Bacillati</taxon>
        <taxon>Cyanobacteriota</taxon>
        <taxon>Cyanophyceae</taxon>
        <taxon>Nostocales</taxon>
        <taxon>Aphanizomenonaceae</taxon>
        <taxon>Aphanizomenon</taxon>
    </lineage>
</organism>
<protein>
    <submittedName>
        <fullName evidence="3">HNH endonuclease</fullName>
    </submittedName>
</protein>
<feature type="domain" description="HNH nuclease" evidence="1">
    <location>
        <begin position="204"/>
        <end position="258"/>
    </location>
</feature>
<dbReference type="AlphaFoldDB" id="A0A1B7VWG6"/>
<dbReference type="InterPro" id="IPR003615">
    <property type="entry name" value="HNH_nuc"/>
</dbReference>
<evidence type="ECO:0000313" key="3">
    <source>
        <dbReference type="EMBL" id="OBQ25256.1"/>
    </source>
</evidence>
<dbReference type="InterPro" id="IPR011396">
    <property type="entry name" value="PT_DNA_restrict"/>
</dbReference>
<keyword evidence="3" id="KW-0378">Hydrolase</keyword>
<sequence length="312" mass="36588">MNNLHFYCEKFSKLKVSNSRKRGNAQYKPILLLTVIDLIMREEITDNKIFVSDKLIQAFNKYWDVIGSQSYKGGLHYPFFHLQNEGFWHVEIKAGFNNLQPKTTNQLKLAVEYAYLDSELFNYLQNESSRKELIDALVAAFFSDNEDEIEEFLQINQTFQDYPEVEKLDDTENLPNNPKWSFKKTLIRNAFFRKAVVSVYDCQCAFCGLKVTKTGNQNIVDGAHIKPFSTFYDSRIHNGIALCKNHHWAFDRGWFAVDDKYKIIVSKELEEVSPHARTITEFHGEILILPKVEKYFPDIEALQWHHDHIFQP</sequence>
<reference evidence="3 4" key="1">
    <citation type="submission" date="2015-09" db="EMBL/GenBank/DDBJ databases">
        <title>Whole genome shotgun sequence assembly of Aphanizomenon flos-aquae UKL13.</title>
        <authorList>
            <person name="Driscoll C."/>
        </authorList>
    </citation>
    <scope>NUCLEOTIDE SEQUENCE [LARGE SCALE GENOMIC DNA]</scope>
    <source>
        <strain evidence="3">MDT13</strain>
    </source>
</reference>
<feature type="domain" description="ScoMcrA-like DNA sulfur-binding" evidence="2">
    <location>
        <begin position="9"/>
        <end position="145"/>
    </location>
</feature>
<dbReference type="CDD" id="cd00085">
    <property type="entry name" value="HNHc"/>
    <property type="match status" value="1"/>
</dbReference>